<dbReference type="PANTHER" id="PTHR47992">
    <property type="entry name" value="PROTEIN PHOSPHATASE"/>
    <property type="match status" value="1"/>
</dbReference>
<dbReference type="PROSITE" id="PS51746">
    <property type="entry name" value="PPM_2"/>
    <property type="match status" value="1"/>
</dbReference>
<evidence type="ECO:0000313" key="4">
    <source>
        <dbReference type="EMBL" id="OMJ85510.1"/>
    </source>
</evidence>
<keyword evidence="5" id="KW-1185">Reference proteome</keyword>
<name>A0A1R2C967_9CILI</name>
<dbReference type="Proteomes" id="UP000187209">
    <property type="component" value="Unassembled WGS sequence"/>
</dbReference>
<dbReference type="GO" id="GO:0004722">
    <property type="term" value="F:protein serine/threonine phosphatase activity"/>
    <property type="evidence" value="ECO:0007669"/>
    <property type="project" value="InterPro"/>
</dbReference>
<dbReference type="SMART" id="SM00332">
    <property type="entry name" value="PP2Cc"/>
    <property type="match status" value="1"/>
</dbReference>
<dbReference type="InterPro" id="IPR036457">
    <property type="entry name" value="PPM-type-like_dom_sf"/>
</dbReference>
<accession>A0A1R2C967</accession>
<dbReference type="Pfam" id="PF00481">
    <property type="entry name" value="PP2C"/>
    <property type="match status" value="1"/>
</dbReference>
<sequence length="419" mass="46811">MGNCCNKEVSFKSTSNSEYLRTGTINIIKRNYLGNQIGVSKVSFENTPPIKLQTSIGSLGNRSIKIHGCIIPGLDPRGEIVKECQDNYIFFIVNNSVLCALFDGHGKEGQKISTFCVEFVGSYLKKYLNKFETNPEETLSKMLEKCDKKLNRSKIPNEMAGTTAVAIYINANNIYSASLGDSRAIIATISDVYIPAPIPTHNFYKPISVKRYLKPVALTTDQKPNHEDELARIKNAGGSVEQVTDEFGRPIGPYRVWVKDKDFPGLAMSRSIGDRIAKRVGVIAKPVCHDFKLYEADQFIVIASDGIWDVMENIEVVNFVEKYKNQCVESTDLYPAKPENSSIARMLCEEARYRWYGIIEAEDVMTDDISCILIELDEISSASNIPVKERNVQAFLSIAISPDINNTTSTDKDLNLLLD</sequence>
<dbReference type="OrthoDB" id="10264738at2759"/>
<evidence type="ECO:0000256" key="2">
    <source>
        <dbReference type="ARBA" id="ARBA00023136"/>
    </source>
</evidence>
<evidence type="ECO:0000313" key="5">
    <source>
        <dbReference type="Proteomes" id="UP000187209"/>
    </source>
</evidence>
<dbReference type="Gene3D" id="3.60.40.10">
    <property type="entry name" value="PPM-type phosphatase domain"/>
    <property type="match status" value="1"/>
</dbReference>
<gene>
    <name evidence="4" type="ORF">SteCoe_13122</name>
</gene>
<comment type="subcellular location">
    <subcellularLocation>
        <location evidence="1">Membrane</location>
    </subcellularLocation>
</comment>
<evidence type="ECO:0000256" key="1">
    <source>
        <dbReference type="ARBA" id="ARBA00004370"/>
    </source>
</evidence>
<dbReference type="EMBL" id="MPUH01000234">
    <property type="protein sequence ID" value="OMJ85510.1"/>
    <property type="molecule type" value="Genomic_DNA"/>
</dbReference>
<dbReference type="InterPro" id="IPR001932">
    <property type="entry name" value="PPM-type_phosphatase-like_dom"/>
</dbReference>
<dbReference type="AlphaFoldDB" id="A0A1R2C967"/>
<proteinExistence type="predicted"/>
<comment type="caution">
    <text evidence="4">The sequence shown here is derived from an EMBL/GenBank/DDBJ whole genome shotgun (WGS) entry which is preliminary data.</text>
</comment>
<dbReference type="SUPFAM" id="SSF81606">
    <property type="entry name" value="PP2C-like"/>
    <property type="match status" value="1"/>
</dbReference>
<keyword evidence="2" id="KW-0472">Membrane</keyword>
<dbReference type="CDD" id="cd00143">
    <property type="entry name" value="PP2Cc"/>
    <property type="match status" value="1"/>
</dbReference>
<organism evidence="4 5">
    <name type="scientific">Stentor coeruleus</name>
    <dbReference type="NCBI Taxonomy" id="5963"/>
    <lineage>
        <taxon>Eukaryota</taxon>
        <taxon>Sar</taxon>
        <taxon>Alveolata</taxon>
        <taxon>Ciliophora</taxon>
        <taxon>Postciliodesmatophora</taxon>
        <taxon>Heterotrichea</taxon>
        <taxon>Heterotrichida</taxon>
        <taxon>Stentoridae</taxon>
        <taxon>Stentor</taxon>
    </lineage>
</organism>
<dbReference type="GO" id="GO:0016020">
    <property type="term" value="C:membrane"/>
    <property type="evidence" value="ECO:0007669"/>
    <property type="project" value="UniProtKB-SubCell"/>
</dbReference>
<evidence type="ECO:0000259" key="3">
    <source>
        <dbReference type="PROSITE" id="PS51746"/>
    </source>
</evidence>
<dbReference type="InterPro" id="IPR015655">
    <property type="entry name" value="PP2C"/>
</dbReference>
<protein>
    <recommendedName>
        <fullName evidence="3">PPM-type phosphatase domain-containing protein</fullName>
    </recommendedName>
</protein>
<feature type="domain" description="PPM-type phosphatase" evidence="3">
    <location>
        <begin position="70"/>
        <end position="376"/>
    </location>
</feature>
<reference evidence="4 5" key="1">
    <citation type="submission" date="2016-11" db="EMBL/GenBank/DDBJ databases">
        <title>The macronuclear genome of Stentor coeruleus: a giant cell with tiny introns.</title>
        <authorList>
            <person name="Slabodnick M."/>
            <person name="Ruby J.G."/>
            <person name="Reiff S.B."/>
            <person name="Swart E.C."/>
            <person name="Gosai S."/>
            <person name="Prabakaran S."/>
            <person name="Witkowska E."/>
            <person name="Larue G.E."/>
            <person name="Fisher S."/>
            <person name="Freeman R.M."/>
            <person name="Gunawardena J."/>
            <person name="Chu W."/>
            <person name="Stover N.A."/>
            <person name="Gregory B.D."/>
            <person name="Nowacki M."/>
            <person name="Derisi J."/>
            <person name="Roy S.W."/>
            <person name="Marshall W.F."/>
            <person name="Sood P."/>
        </authorList>
    </citation>
    <scope>NUCLEOTIDE SEQUENCE [LARGE SCALE GENOMIC DNA]</scope>
    <source>
        <strain evidence="4">WM001</strain>
    </source>
</reference>